<evidence type="ECO:0000313" key="2">
    <source>
        <dbReference type="EMBL" id="KAF2247704.1"/>
    </source>
</evidence>
<reference evidence="2" key="1">
    <citation type="journal article" date="2020" name="Stud. Mycol.">
        <title>101 Dothideomycetes genomes: a test case for predicting lifestyles and emergence of pathogens.</title>
        <authorList>
            <person name="Haridas S."/>
            <person name="Albert R."/>
            <person name="Binder M."/>
            <person name="Bloem J."/>
            <person name="Labutti K."/>
            <person name="Salamov A."/>
            <person name="Andreopoulos B."/>
            <person name="Baker S."/>
            <person name="Barry K."/>
            <person name="Bills G."/>
            <person name="Bluhm B."/>
            <person name="Cannon C."/>
            <person name="Castanera R."/>
            <person name="Culley D."/>
            <person name="Daum C."/>
            <person name="Ezra D."/>
            <person name="Gonzalez J."/>
            <person name="Henrissat B."/>
            <person name="Kuo A."/>
            <person name="Liang C."/>
            <person name="Lipzen A."/>
            <person name="Lutzoni F."/>
            <person name="Magnuson J."/>
            <person name="Mondo S."/>
            <person name="Nolan M."/>
            <person name="Ohm R."/>
            <person name="Pangilinan J."/>
            <person name="Park H.-J."/>
            <person name="Ramirez L."/>
            <person name="Alfaro M."/>
            <person name="Sun H."/>
            <person name="Tritt A."/>
            <person name="Yoshinaga Y."/>
            <person name="Zwiers L.-H."/>
            <person name="Turgeon B."/>
            <person name="Goodwin S."/>
            <person name="Spatafora J."/>
            <person name="Crous P."/>
            <person name="Grigoriev I."/>
        </authorList>
    </citation>
    <scope>NUCLEOTIDE SEQUENCE</scope>
    <source>
        <strain evidence="2">CBS 122368</strain>
    </source>
</reference>
<gene>
    <name evidence="2" type="ORF">BU26DRAFT_597690</name>
</gene>
<proteinExistence type="predicted"/>
<evidence type="ECO:0000256" key="1">
    <source>
        <dbReference type="SAM" id="MobiDB-lite"/>
    </source>
</evidence>
<feature type="region of interest" description="Disordered" evidence="1">
    <location>
        <begin position="158"/>
        <end position="242"/>
    </location>
</feature>
<feature type="region of interest" description="Disordered" evidence="1">
    <location>
        <begin position="1"/>
        <end position="48"/>
    </location>
</feature>
<feature type="compositionally biased region" description="Basic residues" evidence="1">
    <location>
        <begin position="218"/>
        <end position="227"/>
    </location>
</feature>
<feature type="compositionally biased region" description="Acidic residues" evidence="1">
    <location>
        <begin position="521"/>
        <end position="532"/>
    </location>
</feature>
<feature type="region of interest" description="Disordered" evidence="1">
    <location>
        <begin position="264"/>
        <end position="283"/>
    </location>
</feature>
<feature type="compositionally biased region" description="Acidic residues" evidence="1">
    <location>
        <begin position="473"/>
        <end position="494"/>
    </location>
</feature>
<feature type="compositionally biased region" description="Basic and acidic residues" evidence="1">
    <location>
        <begin position="533"/>
        <end position="544"/>
    </location>
</feature>
<dbReference type="RefSeq" id="XP_033682708.1">
    <property type="nucleotide sequence ID" value="XM_033835013.1"/>
</dbReference>
<feature type="region of interest" description="Disordered" evidence="1">
    <location>
        <begin position="429"/>
        <end position="453"/>
    </location>
</feature>
<dbReference type="GeneID" id="54588343"/>
<evidence type="ECO:0000313" key="3">
    <source>
        <dbReference type="Proteomes" id="UP000800094"/>
    </source>
</evidence>
<accession>A0A6A6IAU6</accession>
<protein>
    <submittedName>
        <fullName evidence="2">Uncharacterized protein</fullName>
    </submittedName>
</protein>
<feature type="region of interest" description="Disordered" evidence="1">
    <location>
        <begin position="469"/>
        <end position="544"/>
    </location>
</feature>
<keyword evidence="3" id="KW-1185">Reference proteome</keyword>
<organism evidence="2 3">
    <name type="scientific">Trematosphaeria pertusa</name>
    <dbReference type="NCBI Taxonomy" id="390896"/>
    <lineage>
        <taxon>Eukaryota</taxon>
        <taxon>Fungi</taxon>
        <taxon>Dikarya</taxon>
        <taxon>Ascomycota</taxon>
        <taxon>Pezizomycotina</taxon>
        <taxon>Dothideomycetes</taxon>
        <taxon>Pleosporomycetidae</taxon>
        <taxon>Pleosporales</taxon>
        <taxon>Massarineae</taxon>
        <taxon>Trematosphaeriaceae</taxon>
        <taxon>Trematosphaeria</taxon>
    </lineage>
</organism>
<sequence>MAKQPDISPVHAHVKKEELSSPSDPRTPQVSARPDASHILTDPVSRQRGGYSAFPPGHRPVLAPYTQDPRHLAPMSRAAYGGYEDGFDTLTTLKDNPRRYGYQPQMVQRHPAPAMMYGVPLNYHQIVNAQNLHRQGHGQVYAFGGPLDYIPADLFDRATAPPEPRASAQFGRPPVNLQYPHISQDPTDTPVHSYHHRVSSVASGTPEAEQFETQSSNKPKRGRKKATANKVESEDEDGQHEIDLSKSASDVTLYFNNRDEAVHGMKAPNWSPPDDDETIPDTDEKRQDCVRKLVAAMLDLSKYNDKDGSVFKKRWYVVGEGRKDFYDPKAIEKVCWDILDFTERLHRDGPKVFSCYDPEFHKTLARSSHLTFAARMNAVIELLTHFKGRCDKLLKGNILETYVGAPEGMIETAKQNRQNNDKRQEWIKIGRPPKAHGVFTANTTPAPQERPLSNNEQSFTELEATQNFNDGYGETEDAAGETEDAAGETEDAAGETDSARGETESTLDEGLGDLKRKLDEVESDSDGEADDEASVKRMKEDSAE</sequence>
<dbReference type="OrthoDB" id="3794856at2759"/>
<feature type="compositionally biased region" description="Polar residues" evidence="1">
    <location>
        <begin position="440"/>
        <end position="453"/>
    </location>
</feature>
<name>A0A6A6IAU6_9PLEO</name>
<dbReference type="EMBL" id="ML987197">
    <property type="protein sequence ID" value="KAF2247704.1"/>
    <property type="molecule type" value="Genomic_DNA"/>
</dbReference>
<dbReference type="AlphaFoldDB" id="A0A6A6IAU6"/>
<feature type="compositionally biased region" description="Polar residues" evidence="1">
    <location>
        <begin position="20"/>
        <end position="30"/>
    </location>
</feature>
<dbReference type="Proteomes" id="UP000800094">
    <property type="component" value="Unassembled WGS sequence"/>
</dbReference>